<name>A0AAE0S650_9BIVA</name>
<reference evidence="4" key="2">
    <citation type="journal article" date="2021" name="Genome Biol. Evol.">
        <title>Developing a high-quality reference genome for a parasitic bivalve with doubly uniparental inheritance (Bivalvia: Unionida).</title>
        <authorList>
            <person name="Smith C.H."/>
        </authorList>
    </citation>
    <scope>NUCLEOTIDE SEQUENCE</scope>
    <source>
        <strain evidence="4">CHS0354</strain>
        <tissue evidence="4">Mantle</tissue>
    </source>
</reference>
<dbReference type="AlphaFoldDB" id="A0AAE0S650"/>
<reference evidence="4" key="3">
    <citation type="submission" date="2023-05" db="EMBL/GenBank/DDBJ databases">
        <authorList>
            <person name="Smith C.H."/>
        </authorList>
    </citation>
    <scope>NUCLEOTIDE SEQUENCE</scope>
    <source>
        <strain evidence="4">CHS0354</strain>
        <tissue evidence="4">Mantle</tissue>
    </source>
</reference>
<evidence type="ECO:0000259" key="3">
    <source>
        <dbReference type="Pfam" id="PF24883"/>
    </source>
</evidence>
<evidence type="ECO:0000259" key="2">
    <source>
        <dbReference type="Pfam" id="PF13271"/>
    </source>
</evidence>
<reference evidence="4" key="1">
    <citation type="journal article" date="2021" name="Genome Biol. Evol.">
        <title>A High-Quality Reference Genome for a Parasitic Bivalve with Doubly Uniparental Inheritance (Bivalvia: Unionida).</title>
        <authorList>
            <person name="Smith C.H."/>
        </authorList>
    </citation>
    <scope>NUCLEOTIDE SEQUENCE</scope>
    <source>
        <strain evidence="4">CHS0354</strain>
    </source>
</reference>
<dbReference type="Pfam" id="PF24883">
    <property type="entry name" value="NPHP3_N"/>
    <property type="match status" value="1"/>
</dbReference>
<dbReference type="Pfam" id="PF13271">
    <property type="entry name" value="DUF4062"/>
    <property type="match status" value="1"/>
</dbReference>
<dbReference type="Gene3D" id="3.40.50.300">
    <property type="entry name" value="P-loop containing nucleotide triphosphate hydrolases"/>
    <property type="match status" value="1"/>
</dbReference>
<dbReference type="InterPro" id="IPR027417">
    <property type="entry name" value="P-loop_NTPase"/>
</dbReference>
<dbReference type="EMBL" id="JAEAOA010001233">
    <property type="protein sequence ID" value="KAK3585728.1"/>
    <property type="molecule type" value="Genomic_DNA"/>
</dbReference>
<gene>
    <name evidence="4" type="ORF">CHS0354_020296</name>
</gene>
<organism evidence="4 5">
    <name type="scientific">Potamilus streckersoni</name>
    <dbReference type="NCBI Taxonomy" id="2493646"/>
    <lineage>
        <taxon>Eukaryota</taxon>
        <taxon>Metazoa</taxon>
        <taxon>Spiralia</taxon>
        <taxon>Lophotrochozoa</taxon>
        <taxon>Mollusca</taxon>
        <taxon>Bivalvia</taxon>
        <taxon>Autobranchia</taxon>
        <taxon>Heteroconchia</taxon>
        <taxon>Palaeoheterodonta</taxon>
        <taxon>Unionida</taxon>
        <taxon>Unionoidea</taxon>
        <taxon>Unionidae</taxon>
        <taxon>Ambleminae</taxon>
        <taxon>Lampsilini</taxon>
        <taxon>Potamilus</taxon>
    </lineage>
</organism>
<proteinExistence type="predicted"/>
<protein>
    <recommendedName>
        <fullName evidence="6">NACHT domain-containing protein</fullName>
    </recommendedName>
</protein>
<feature type="domain" description="Nephrocystin 3-like N-terminal" evidence="3">
    <location>
        <begin position="362"/>
        <end position="491"/>
    </location>
</feature>
<feature type="domain" description="DUF4062" evidence="2">
    <location>
        <begin position="78"/>
        <end position="166"/>
    </location>
</feature>
<comment type="caution">
    <text evidence="4">The sequence shown here is derived from an EMBL/GenBank/DDBJ whole genome shotgun (WGS) entry which is preliminary data.</text>
</comment>
<accession>A0AAE0S650</accession>
<evidence type="ECO:0008006" key="6">
    <source>
        <dbReference type="Google" id="ProtNLM"/>
    </source>
</evidence>
<dbReference type="SUPFAM" id="SSF52540">
    <property type="entry name" value="P-loop containing nucleoside triphosphate hydrolases"/>
    <property type="match status" value="1"/>
</dbReference>
<dbReference type="Proteomes" id="UP001195483">
    <property type="component" value="Unassembled WGS sequence"/>
</dbReference>
<evidence type="ECO:0000313" key="4">
    <source>
        <dbReference type="EMBL" id="KAK3585728.1"/>
    </source>
</evidence>
<dbReference type="PANTHER" id="PTHR19860:SF42">
    <property type="entry name" value="RING-TYPE DOMAIN-CONTAINING PROTEIN"/>
    <property type="match status" value="1"/>
</dbReference>
<keyword evidence="5" id="KW-1185">Reference proteome</keyword>
<evidence type="ECO:0000256" key="1">
    <source>
        <dbReference type="ARBA" id="ARBA00022737"/>
    </source>
</evidence>
<dbReference type="InterPro" id="IPR056884">
    <property type="entry name" value="NPHP3-like_N"/>
</dbReference>
<evidence type="ECO:0000313" key="5">
    <source>
        <dbReference type="Proteomes" id="UP001195483"/>
    </source>
</evidence>
<dbReference type="PANTHER" id="PTHR19860">
    <property type="entry name" value="DDB1- AND CUL4-ASSOCIATED FACTOR 12-RELATED"/>
    <property type="match status" value="1"/>
</dbReference>
<sequence>MYRKYISSLQNVTGEAITRGLSNLSVEDLNHKDVSNDTGHVSRTVQECWKYIESQLSPSSQNERKIMSETEYGWKTVRVFVSSTFTDFYWEREALVKKVFPELREWCEERKLYLIECDLRWGIPSDSTTHQTVRTCLEEIDKCIVETGGQPFFLNMTGEKYGWIPKGSEILEETRKQYQWVPNTSITFMEVLHGALRTGNPNALFCMRQPDVIKDIPESHLQRFQDPDPLCQKHLKVYKSKLVERFSKEQVFSYTSKFDGMTTIQDREAVVIGELDAFASYILQFFKRVIEEKYPNRKEMKSPSYLEEEFMLHRKFVEQKANVLISREKELQLLMDYALGKPVTVQFEMGSKGQPMARDEKFWTSDLTGDPILCVEGKPGYGKTTLLAKVVQRMSEHNDVSVFYHFCGSTGSSGNVNLLLQRLLVYLSQILADTTVLPQEEVLEEEYRTKSWDDFREDLRSLLTDLPSSKRNKPILLVFDAVDQLQTSEYVTHLSWLPPVFPQNIRCIVSTSNHPPTVCRIQEHKHYIMTLEPLDRSASLELIQTNLKMYSKRLDESHFSILLESPCIDTPLWLYVICEELRIHGDFRSLTNKVKSLSSSVEDLLKTVLDRLLTEDTTNLMKKAVRLIASASGVLTSLDLQRMLGNVEEKTMAAPLDWAIMRRHLKPYIRVAGYNEQITFVHNALKTAVTKTLLDEQRDIIDCCTILADYYEMWSDSTSARIEVLPYYLMQAGLTRRLCNFLREAPEAKHIPSFRRSEYFRACRCRHLADPVIPMTAPVMICRFCLMKRANFFPDSYFSNEHSCVVCGCNTQGLPPVDAYLCMSHSAGQTVMSRCFVCGNVVDRKRSDIGGKQAKLCHLCGFGNFGKQCADLVLY</sequence>
<dbReference type="InterPro" id="IPR051191">
    <property type="entry name" value="DCAF12"/>
</dbReference>
<dbReference type="GO" id="GO:0080008">
    <property type="term" value="C:Cul4-RING E3 ubiquitin ligase complex"/>
    <property type="evidence" value="ECO:0007669"/>
    <property type="project" value="TreeGrafter"/>
</dbReference>
<keyword evidence="1" id="KW-0677">Repeat</keyword>
<dbReference type="InterPro" id="IPR025139">
    <property type="entry name" value="DUF4062"/>
</dbReference>